<reference evidence="6 7" key="1">
    <citation type="submission" date="2011-05" db="EMBL/GenBank/DDBJ databases">
        <title>Whole genome sequence of Microlunatus phosphovorus NM-1.</title>
        <authorList>
            <person name="Hosoyama A."/>
            <person name="Sasaki K."/>
            <person name="Harada T."/>
            <person name="Igarashi R."/>
            <person name="Kawakoshi A."/>
            <person name="Sasagawa M."/>
            <person name="Fukada J."/>
            <person name="Nakamura S."/>
            <person name="Katano Y."/>
            <person name="Hanada S."/>
            <person name="Kamagata Y."/>
            <person name="Nakamura N."/>
            <person name="Yamazaki S."/>
            <person name="Fujita N."/>
        </authorList>
    </citation>
    <scope>NUCLEOTIDE SEQUENCE [LARGE SCALE GENOMIC DNA]</scope>
    <source>
        <strain evidence="7">ATCC 700054 / DSM 10555 / JCM 9379 / NBRC 101784 / NCIMB 13414 / VKM Ac-1990 / NM-1</strain>
    </source>
</reference>
<dbReference type="InterPro" id="IPR029058">
    <property type="entry name" value="AB_hydrolase_fold"/>
</dbReference>
<organism evidence="6 7">
    <name type="scientific">Microlunatus phosphovorus (strain ATCC 700054 / DSM 10555 / JCM 9379 / NBRC 101784 / NCIMB 13414 / VKM Ac-1990 / NM-1)</name>
    <dbReference type="NCBI Taxonomy" id="1032480"/>
    <lineage>
        <taxon>Bacteria</taxon>
        <taxon>Bacillati</taxon>
        <taxon>Actinomycetota</taxon>
        <taxon>Actinomycetes</taxon>
        <taxon>Propionibacteriales</taxon>
        <taxon>Propionibacteriaceae</taxon>
        <taxon>Microlunatus</taxon>
    </lineage>
</organism>
<dbReference type="MEROPS" id="S33.007"/>
<evidence type="ECO:0000256" key="1">
    <source>
        <dbReference type="ARBA" id="ARBA00010088"/>
    </source>
</evidence>
<dbReference type="Pfam" id="PF08386">
    <property type="entry name" value="Abhydrolase_4"/>
    <property type="match status" value="1"/>
</dbReference>
<evidence type="ECO:0000256" key="3">
    <source>
        <dbReference type="ARBA" id="ARBA00022801"/>
    </source>
</evidence>
<dbReference type="STRING" id="1032480.MLP_49590"/>
<dbReference type="eggNOG" id="COG0596">
    <property type="taxonomic scope" value="Bacteria"/>
</dbReference>
<name>F5XG39_MICPN</name>
<dbReference type="Gene3D" id="3.40.50.1820">
    <property type="entry name" value="alpha/beta hydrolase"/>
    <property type="match status" value="1"/>
</dbReference>
<dbReference type="AlphaFoldDB" id="F5XG39"/>
<dbReference type="SUPFAM" id="SSF53474">
    <property type="entry name" value="alpha/beta-Hydrolases"/>
    <property type="match status" value="1"/>
</dbReference>
<keyword evidence="7" id="KW-1185">Reference proteome</keyword>
<dbReference type="KEGG" id="mph:MLP_49590"/>
<evidence type="ECO:0000313" key="6">
    <source>
        <dbReference type="EMBL" id="BAK37973.1"/>
    </source>
</evidence>
<dbReference type="InterPro" id="IPR013595">
    <property type="entry name" value="Pept_S33_TAP-like_C"/>
</dbReference>
<dbReference type="PANTHER" id="PTHR43248">
    <property type="entry name" value="2-SUCCINYL-6-HYDROXY-2,4-CYCLOHEXADIENE-1-CARBOXYLATE SYNTHASE"/>
    <property type="match status" value="1"/>
</dbReference>
<dbReference type="HOGENOM" id="CLU_013364_3_1_11"/>
<keyword evidence="2" id="KW-0732">Signal</keyword>
<proteinExistence type="inferred from homology"/>
<protein>
    <submittedName>
        <fullName evidence="6">Putative S33 family peptidase</fullName>
    </submittedName>
</protein>
<evidence type="ECO:0000256" key="4">
    <source>
        <dbReference type="SAM" id="MobiDB-lite"/>
    </source>
</evidence>
<evidence type="ECO:0000256" key="2">
    <source>
        <dbReference type="ARBA" id="ARBA00022729"/>
    </source>
</evidence>
<feature type="domain" description="Peptidase S33 tripeptidyl aminopeptidase-like C-terminal" evidence="5">
    <location>
        <begin position="430"/>
        <end position="526"/>
    </location>
</feature>
<feature type="region of interest" description="Disordered" evidence="4">
    <location>
        <begin position="26"/>
        <end position="54"/>
    </location>
</feature>
<dbReference type="InterPro" id="IPR051601">
    <property type="entry name" value="Serine_prot/Carboxylest_S33"/>
</dbReference>
<dbReference type="Proteomes" id="UP000007947">
    <property type="component" value="Chromosome"/>
</dbReference>
<keyword evidence="3" id="KW-0378">Hydrolase</keyword>
<comment type="similarity">
    <text evidence="1">Belongs to the peptidase S33 family.</text>
</comment>
<accession>F5XG39</accession>
<evidence type="ECO:0000313" key="7">
    <source>
        <dbReference type="Proteomes" id="UP000007947"/>
    </source>
</evidence>
<sequence>MVALVSVLAVILGSALLPYVSRTAAPDPAQTEAPIESSTASAIRPGASRSEAGRPILPITDVQPRGFTNPPPGHGKQRYLDQRIAWSDCGDKGLQCAVVKAPLDYAEPDGQAITLALAKRAASEQPRVGTLFLNPGGPGASGVDLVARFDAKGLERYDLIGWDPRGTGASTPVVCANGKAMDAYTSVDISPDDAAEEAGLEQSQLDFGRGCLDRSGALLAHISTVETVHDLDLLRQLTGEDRLNYLGFSYGTKIGAYYAELYPQQVGRVALDGAVNLTDDKRISQLDGFERALNSFAAWCAEHECKLGDTKAAVLDSIRDLLRGLDDKPIDGGRAELTQQLGLTGILAVLYENEEGWRYLERALEMAIDDRDGRYLLYFADVYNERGKNGQYGQLQFSFEAIRCLDSPEDSVAKAWREADAKAKRAPVLGPFAGADLSCPLWPVASAPKLSRITGEGTAPVLVIGTTGDPATPYEYAERMADQLESGQLLTLRGEGHLAYSQSPCIRRYVQAYLLTGAMPTAGTRC</sequence>
<evidence type="ECO:0000259" key="5">
    <source>
        <dbReference type="Pfam" id="PF08386"/>
    </source>
</evidence>
<dbReference type="PANTHER" id="PTHR43248:SF29">
    <property type="entry name" value="TRIPEPTIDYL AMINOPEPTIDASE"/>
    <property type="match status" value="1"/>
</dbReference>
<dbReference type="GO" id="GO:0016787">
    <property type="term" value="F:hydrolase activity"/>
    <property type="evidence" value="ECO:0007669"/>
    <property type="project" value="UniProtKB-KW"/>
</dbReference>
<dbReference type="EMBL" id="AP012204">
    <property type="protein sequence ID" value="BAK37973.1"/>
    <property type="molecule type" value="Genomic_DNA"/>
</dbReference>
<gene>
    <name evidence="6" type="ordered locus">MLP_49590</name>
</gene>